<sequence length="296" mass="32701">MRVGLIGRTHWLRDAGVIARQRGHDLVFLVTAPSANASQAGSQDLEVFAHEHGIPFHNTLRISELDLDADICISVNWTTVLRTPLLTRFPYGVLNAHAGDLPRYRGNATLNWAILNGETEACLTVHRMVEELDAGPIALQRRRPIGPDDDMTVLSRWLDEVLPTALVDAVDGIADGTLVFREQDPSIRPLRAYPRKPEDSRIDWRSPAEAIVRLVRASAPPFGGAITTGEDGREHRILRARVHRPDHDYLAVPGQVCFAIDGHPVIAAGEGMVEILECDAPDSKRVILSSLRNRLV</sequence>
<protein>
    <submittedName>
        <fullName evidence="3">Formyl transferase</fullName>
    </submittedName>
</protein>
<dbReference type="Pfam" id="PF02911">
    <property type="entry name" value="Formyl_trans_C"/>
    <property type="match status" value="1"/>
</dbReference>
<name>A0ABQ6JNY3_9MICO</name>
<dbReference type="InterPro" id="IPR002376">
    <property type="entry name" value="Formyl_transf_N"/>
</dbReference>
<reference evidence="4" key="1">
    <citation type="journal article" date="2019" name="Int. J. Syst. Evol. Microbiol.">
        <title>The Global Catalogue of Microorganisms (GCM) 10K type strain sequencing project: providing services to taxonomists for standard genome sequencing and annotation.</title>
        <authorList>
            <consortium name="The Broad Institute Genomics Platform"/>
            <consortium name="The Broad Institute Genome Sequencing Center for Infectious Disease"/>
            <person name="Wu L."/>
            <person name="Ma J."/>
        </authorList>
    </citation>
    <scope>NUCLEOTIDE SEQUENCE [LARGE SCALE GENOMIC DNA]</scope>
    <source>
        <strain evidence="4">NBRC 108755</strain>
    </source>
</reference>
<dbReference type="InterPro" id="IPR036477">
    <property type="entry name" value="Formyl_transf_N_sf"/>
</dbReference>
<dbReference type="RefSeq" id="WP_284297531.1">
    <property type="nucleotide sequence ID" value="NZ_BSVA01000001.1"/>
</dbReference>
<dbReference type="Gene3D" id="3.40.50.12230">
    <property type="match status" value="1"/>
</dbReference>
<dbReference type="GO" id="GO:0016740">
    <property type="term" value="F:transferase activity"/>
    <property type="evidence" value="ECO:0007669"/>
    <property type="project" value="UniProtKB-KW"/>
</dbReference>
<feature type="domain" description="Formyl transferase C-terminal" evidence="2">
    <location>
        <begin position="196"/>
        <end position="289"/>
    </location>
</feature>
<dbReference type="PANTHER" id="PTHR11138:SF5">
    <property type="entry name" value="METHIONYL-TRNA FORMYLTRANSFERASE, MITOCHONDRIAL"/>
    <property type="match status" value="1"/>
</dbReference>
<evidence type="ECO:0000313" key="3">
    <source>
        <dbReference type="EMBL" id="GMA89997.1"/>
    </source>
</evidence>
<dbReference type="Proteomes" id="UP001157069">
    <property type="component" value="Unassembled WGS sequence"/>
</dbReference>
<evidence type="ECO:0000259" key="2">
    <source>
        <dbReference type="Pfam" id="PF02911"/>
    </source>
</evidence>
<comment type="caution">
    <text evidence="3">The sequence shown here is derived from an EMBL/GenBank/DDBJ whole genome shotgun (WGS) entry which is preliminary data.</text>
</comment>
<dbReference type="SUPFAM" id="SSF50486">
    <property type="entry name" value="FMT C-terminal domain-like"/>
    <property type="match status" value="1"/>
</dbReference>
<dbReference type="Pfam" id="PF00551">
    <property type="entry name" value="Formyl_trans_N"/>
    <property type="match status" value="1"/>
</dbReference>
<accession>A0ABQ6JNY3</accession>
<dbReference type="PANTHER" id="PTHR11138">
    <property type="entry name" value="METHIONYL-TRNA FORMYLTRANSFERASE"/>
    <property type="match status" value="1"/>
</dbReference>
<dbReference type="CDD" id="cd08369">
    <property type="entry name" value="FMT_core"/>
    <property type="match status" value="1"/>
</dbReference>
<evidence type="ECO:0000313" key="4">
    <source>
        <dbReference type="Proteomes" id="UP001157069"/>
    </source>
</evidence>
<dbReference type="SUPFAM" id="SSF53328">
    <property type="entry name" value="Formyltransferase"/>
    <property type="match status" value="1"/>
</dbReference>
<feature type="domain" description="Formyl transferase N-terminal" evidence="1">
    <location>
        <begin position="66"/>
        <end position="170"/>
    </location>
</feature>
<evidence type="ECO:0000259" key="1">
    <source>
        <dbReference type="Pfam" id="PF00551"/>
    </source>
</evidence>
<proteinExistence type="predicted"/>
<gene>
    <name evidence="3" type="ORF">GCM10025869_05260</name>
</gene>
<dbReference type="InterPro" id="IPR011034">
    <property type="entry name" value="Formyl_transferase-like_C_sf"/>
</dbReference>
<keyword evidence="3" id="KW-0808">Transferase</keyword>
<keyword evidence="4" id="KW-1185">Reference proteome</keyword>
<dbReference type="InterPro" id="IPR005793">
    <property type="entry name" value="Formyl_trans_C"/>
</dbReference>
<organism evidence="3 4">
    <name type="scientific">Homoserinibacter gongjuensis</name>
    <dbReference type="NCBI Taxonomy" id="1162968"/>
    <lineage>
        <taxon>Bacteria</taxon>
        <taxon>Bacillati</taxon>
        <taxon>Actinomycetota</taxon>
        <taxon>Actinomycetes</taxon>
        <taxon>Micrococcales</taxon>
        <taxon>Microbacteriaceae</taxon>
        <taxon>Homoserinibacter</taxon>
    </lineage>
</organism>
<dbReference type="EMBL" id="BSVA01000001">
    <property type="protein sequence ID" value="GMA89997.1"/>
    <property type="molecule type" value="Genomic_DNA"/>
</dbReference>